<dbReference type="GeneID" id="64367630"/>
<dbReference type="EMBL" id="MT498048">
    <property type="protein sequence ID" value="QKY79200.1"/>
    <property type="molecule type" value="Genomic_DNA"/>
</dbReference>
<evidence type="ECO:0000256" key="1">
    <source>
        <dbReference type="SAM" id="MobiDB-lite"/>
    </source>
</evidence>
<keyword evidence="3" id="KW-1185">Reference proteome</keyword>
<evidence type="ECO:0000313" key="2">
    <source>
        <dbReference type="EMBL" id="QKY79200.1"/>
    </source>
</evidence>
<feature type="region of interest" description="Disordered" evidence="1">
    <location>
        <begin position="1"/>
        <end position="24"/>
    </location>
</feature>
<evidence type="ECO:0000313" key="3">
    <source>
        <dbReference type="Proteomes" id="UP001179240"/>
    </source>
</evidence>
<dbReference type="RefSeq" id="YP_010051821.1">
    <property type="nucleotide sequence ID" value="NC_054448.1"/>
</dbReference>
<sequence length="951" mass="101644">MSIEMPDWASNIPSAPIHQTRPGSEITRPFTAQQLHELGGQLVEQFLKQVVLALAGIFVPGKLGAAFDQLKDWADDLGDRIISDINDNAGIDLSSWEAFIASLDDDRGIDLPFLAAFIAGAQQFFGAIDFTDPDFDPEDAAREFVRTIVQPFLNIVSRILPGLLGPLPIGLLTDEKLTLLLEGGFDDPVTIVEGSGWTHDATDGATTPLGCAVVECDGQWHVMSTEPQPVAPGWVLKAGAQVKYEDVEAEPESNAVRIELVPYNGDTPGASVWLASDESPSGSHDWDELNAWGSYTVPASGVTHVSVQTVVSDEATAGRVKVDNVYLQATQKIPQGFTKDLPEDLASLLNFVRTWVESALSALGITPSGNLLDDIFDLSDEIEWIRDRAHEGVQDAAEALSNLATLANNLLHNPGAVLGQIGQDLVENLEDDLADAGDAIADVFDDIRDTWNRIVGGYRRTAVTGQTSQDVEEIMVSVGQEILVAQESTITLANQANAPKNVAYWETPNPFEDVSFPRALLTPEPSFSISGSTETGSGLSVLDANWNAEERDAVRNHTHSISSASLTTTWNRPRYTIAAGTLALSAVRVKQDRLINIARFIAGGDTPPATALYVGLYAIDPETGDMALVHNFGDVKGDIATGSGLYETPCELPADVLVDAGTLFAVGILPVGGSFTVAAIRRQPITTSALIYPQAATELLTGQSTLPSTITESALAHTATHRVWVSVGQAVESTPEDASPVTMSMTFDVSNTSNWSSPSFQQIGTSGSRFGIDSGAIYCASDLLALGEEVHWRSALCLTPVHTNDMSATITLATQFNANTYGYTTTRAYVRCNSSGTSGVAMHLDSNATGSLRIRIANISNMTSLGTVRATATTTFVPGDALEIRATGSLYKVYKNGVAVPGAEWDDTDEIVPVGKAWRRHGLGLGNRNVSAFTTYRTAYIDRYVAADLVA</sequence>
<dbReference type="Proteomes" id="UP001179240">
    <property type="component" value="Segment"/>
</dbReference>
<gene>
    <name evidence="2" type="primary">20</name>
    <name evidence="2" type="ORF">SEA_RAYMOND7_20</name>
</gene>
<protein>
    <submittedName>
        <fullName evidence="2">Minor tail protein</fullName>
    </submittedName>
</protein>
<name>A0AA48ZM46_9CAUD</name>
<reference evidence="2" key="1">
    <citation type="submission" date="2020-05" db="EMBL/GenBank/DDBJ databases">
        <authorList>
            <person name="Baban N."/>
            <person name="Bartek K."/>
            <person name="Buck J."/>
            <person name="Buttarazzi M."/>
            <person name="Cho H."/>
            <person name="Goldberg A."/>
            <person name="Lin C."/>
            <person name="Lin Z."/>
            <person name="Mansi R."/>
            <person name="Matsil R."/>
            <person name="Moran J."/>
            <person name="Nah C."/>
            <person name="Ngai W."/>
            <person name="Perone T."/>
            <person name="Shah S."/>
            <person name="Mohammed H.T."/>
            <person name="Kenna M."/>
            <person name="Ware V."/>
            <person name="Garlena R.A."/>
            <person name="Russell D.A."/>
            <person name="Pope W.H."/>
            <person name="Jacobs-Sera D."/>
            <person name="Hatfull G.F."/>
        </authorList>
    </citation>
    <scope>NUCLEOTIDE SEQUENCE</scope>
</reference>
<accession>A0AA48ZM46</accession>
<dbReference type="KEGG" id="vg:64367630"/>
<proteinExistence type="predicted"/>
<organism evidence="2 3">
    <name type="scientific">Mycobacterium phage Raymond7</name>
    <dbReference type="NCBI Taxonomy" id="2743931"/>
    <lineage>
        <taxon>Viruses</taxon>
        <taxon>Duplodnaviria</taxon>
        <taxon>Heunggongvirae</taxon>
        <taxon>Uroviricota</taxon>
        <taxon>Caudoviricetes</taxon>
        <taxon>Nclasvirinae</taxon>
        <taxon>Charlievirus</taxon>
        <taxon>Charlievirus Raymond7</taxon>
    </lineage>
</organism>